<organism evidence="1 2">
    <name type="scientific">Ramlibacter henchirensis</name>
    <dbReference type="NCBI Taxonomy" id="204072"/>
    <lineage>
        <taxon>Bacteria</taxon>
        <taxon>Pseudomonadati</taxon>
        <taxon>Pseudomonadota</taxon>
        <taxon>Betaproteobacteria</taxon>
        <taxon>Burkholderiales</taxon>
        <taxon>Comamonadaceae</taxon>
        <taxon>Ramlibacter</taxon>
    </lineage>
</organism>
<dbReference type="Proteomes" id="UP000298180">
    <property type="component" value="Unassembled WGS sequence"/>
</dbReference>
<comment type="caution">
    <text evidence="1">The sequence shown here is derived from an EMBL/GenBank/DDBJ whole genome shotgun (WGS) entry which is preliminary data.</text>
</comment>
<dbReference type="RefSeq" id="WP_135261749.1">
    <property type="nucleotide sequence ID" value="NZ_SMLM01000001.1"/>
</dbReference>
<gene>
    <name evidence="1" type="ORF">EZ313_03105</name>
</gene>
<evidence type="ECO:0000313" key="1">
    <source>
        <dbReference type="EMBL" id="TFZ05667.1"/>
    </source>
</evidence>
<sequence length="87" mass="9250">MHMDAGLGAREVEIENVRAVGVADLRELASHTVVREPGCTTHQLEFVAGGMAEVRYGDAGALLHLTAEGCGMTWAQDGTLLLRSWSG</sequence>
<dbReference type="AlphaFoldDB" id="A0A4Z0C200"/>
<protein>
    <submittedName>
        <fullName evidence="1">Uncharacterized protein</fullName>
    </submittedName>
</protein>
<name>A0A4Z0C200_9BURK</name>
<accession>A0A4Z0C200</accession>
<keyword evidence="2" id="KW-1185">Reference proteome</keyword>
<evidence type="ECO:0000313" key="2">
    <source>
        <dbReference type="Proteomes" id="UP000298180"/>
    </source>
</evidence>
<proteinExistence type="predicted"/>
<dbReference type="EMBL" id="SMLM01000001">
    <property type="protein sequence ID" value="TFZ05667.1"/>
    <property type="molecule type" value="Genomic_DNA"/>
</dbReference>
<reference evidence="1 2" key="1">
    <citation type="submission" date="2019-03" db="EMBL/GenBank/DDBJ databases">
        <title>Ramlibacter henchirensis DSM 14656, whole genome shotgun sequence.</title>
        <authorList>
            <person name="Zhang X."/>
            <person name="Feng G."/>
            <person name="Zhu H."/>
        </authorList>
    </citation>
    <scope>NUCLEOTIDE SEQUENCE [LARGE SCALE GENOMIC DNA]</scope>
    <source>
        <strain evidence="1 2">DSM 14656</strain>
    </source>
</reference>